<dbReference type="RefSeq" id="WP_011905377.1">
    <property type="nucleotide sequence ID" value="NC_009380.1"/>
</dbReference>
<dbReference type="PATRIC" id="fig|369723.5.peg.1509"/>
<dbReference type="eggNOG" id="ENOG5032TUY">
    <property type="taxonomic scope" value="Bacteria"/>
</dbReference>
<dbReference type="AlphaFoldDB" id="A4X4Z5"/>
<feature type="region of interest" description="Disordered" evidence="1">
    <location>
        <begin position="1"/>
        <end position="20"/>
    </location>
</feature>
<dbReference type="HOGENOM" id="CLU_070587_0_0_11"/>
<proteinExistence type="predicted"/>
<sequence>MTERVHPEPDSAVDGPVTDADGLGATVAELTADDVPPARRGQLLGRLVGQVRTRGFGDLFRARAAFGWMVDTVAEIAPHVPVRDRVTLRRHFPDLDGEALAERLVRNAARASAGVGAAGGGVAAVEWTVPPSLLTAPALLAAETVAVVAIELKLVGELHEAYGVPLPTGGTQRAVALVVSWSGRRGINPMKPGVGVSAVLGAAARRELRDRLVRRFGRNLTTLGPFLTGAAVASYLNRRATRAMAELLRVDLRRRGGAPPAPP</sequence>
<protein>
    <recommendedName>
        <fullName evidence="4">EcsC protein family protein</fullName>
    </recommendedName>
</protein>
<evidence type="ECO:0000313" key="3">
    <source>
        <dbReference type="Proteomes" id="UP000000235"/>
    </source>
</evidence>
<dbReference type="EMBL" id="CP000667">
    <property type="protein sequence ID" value="ABP53945.1"/>
    <property type="molecule type" value="Genomic_DNA"/>
</dbReference>
<reference evidence="3" key="1">
    <citation type="journal article" date="2007" name="Proc. Natl. Acad. Sci. U.S.A.">
        <title>Genome sequencing reveals complex secondary metabolome in the marine actinomycete Salinispora tropica.</title>
        <authorList>
            <person name="Udwary D.W."/>
            <person name="Zeigler L."/>
            <person name="Asolkar R.N."/>
            <person name="Singan V."/>
            <person name="Lapidus A."/>
            <person name="Fenical W."/>
            <person name="Jensen P.R."/>
            <person name="Moore B.S."/>
        </authorList>
    </citation>
    <scope>NUCLEOTIDE SEQUENCE [LARGE SCALE GENOMIC DNA]</scope>
    <source>
        <strain evidence="3">ATCC BAA-916 / DSM 44818 / CNB-440</strain>
    </source>
</reference>
<organism evidence="2 3">
    <name type="scientific">Salinispora tropica (strain ATCC BAA-916 / DSM 44818 / JCM 13857 / NBRC 105044 / CNB-440)</name>
    <dbReference type="NCBI Taxonomy" id="369723"/>
    <lineage>
        <taxon>Bacteria</taxon>
        <taxon>Bacillati</taxon>
        <taxon>Actinomycetota</taxon>
        <taxon>Actinomycetes</taxon>
        <taxon>Micromonosporales</taxon>
        <taxon>Micromonosporaceae</taxon>
        <taxon>Salinispora</taxon>
    </lineage>
</organism>
<gene>
    <name evidence="2" type="ordered locus">Strop_1479</name>
</gene>
<name>A4X4Z5_SALTO</name>
<evidence type="ECO:0008006" key="4">
    <source>
        <dbReference type="Google" id="ProtNLM"/>
    </source>
</evidence>
<dbReference type="KEGG" id="stp:Strop_1479"/>
<dbReference type="Proteomes" id="UP000000235">
    <property type="component" value="Chromosome"/>
</dbReference>
<accession>A4X4Z5</accession>
<keyword evidence="3" id="KW-1185">Reference proteome</keyword>
<evidence type="ECO:0000313" key="2">
    <source>
        <dbReference type="EMBL" id="ABP53945.1"/>
    </source>
</evidence>
<evidence type="ECO:0000256" key="1">
    <source>
        <dbReference type="SAM" id="MobiDB-lite"/>
    </source>
</evidence>